<dbReference type="Proteomes" id="UP000249522">
    <property type="component" value="Unassembled WGS sequence"/>
</dbReference>
<dbReference type="Pfam" id="PF04240">
    <property type="entry name" value="Caroten_synth"/>
    <property type="match status" value="1"/>
</dbReference>
<keyword evidence="3" id="KW-1185">Reference proteome</keyword>
<dbReference type="OrthoDB" id="9811293at2"/>
<feature type="transmembrane region" description="Helical" evidence="1">
    <location>
        <begin position="215"/>
        <end position="230"/>
    </location>
</feature>
<accession>A0A2W1L290</accession>
<reference evidence="2 3" key="1">
    <citation type="submission" date="2018-06" db="EMBL/GenBank/DDBJ databases">
        <title>Paenibacillus imtechensis sp. nov.</title>
        <authorList>
            <person name="Pinnaka A.K."/>
            <person name="Singh H."/>
            <person name="Kaur M."/>
        </authorList>
    </citation>
    <scope>NUCLEOTIDE SEQUENCE [LARGE SCALE GENOMIC DNA]</scope>
    <source>
        <strain evidence="2 3">SMB1</strain>
    </source>
</reference>
<feature type="transmembrane region" description="Helical" evidence="1">
    <location>
        <begin position="184"/>
        <end position="203"/>
    </location>
</feature>
<feature type="transmembrane region" description="Helical" evidence="1">
    <location>
        <begin position="116"/>
        <end position="135"/>
    </location>
</feature>
<evidence type="ECO:0000313" key="3">
    <source>
        <dbReference type="Proteomes" id="UP000249522"/>
    </source>
</evidence>
<keyword evidence="1" id="KW-0812">Transmembrane</keyword>
<dbReference type="PANTHER" id="PTHR39419">
    <property type="entry name" value="SLL0814 PROTEIN"/>
    <property type="match status" value="1"/>
</dbReference>
<name>A0A2W1L290_9BACL</name>
<gene>
    <name evidence="2" type="ORF">DNH61_19150</name>
</gene>
<evidence type="ECO:0000256" key="1">
    <source>
        <dbReference type="SAM" id="Phobius"/>
    </source>
</evidence>
<protein>
    <submittedName>
        <fullName evidence="2">Carotenoid biosynthesis protein</fullName>
    </submittedName>
</protein>
<proteinExistence type="predicted"/>
<dbReference type="EMBL" id="QKRB01000054">
    <property type="protein sequence ID" value="PZD94078.1"/>
    <property type="molecule type" value="Genomic_DNA"/>
</dbReference>
<feature type="transmembrane region" description="Helical" evidence="1">
    <location>
        <begin position="75"/>
        <end position="96"/>
    </location>
</feature>
<sequence length="263" mass="29870">MMNLPPLRRAGRRFSWELLRPLFWFWYAAGLLLMLLWEVPQQLQFSNGLFLIFFSLYAVYLVTRVYDINNRDRGSGLLLILAAAVTYAAEWIGTVTGWPFGRYAYTDTLRLFVEEVPVGIAMAWVGILSMSLLLARSQSRVLRALEVGGYALLLDLVLDPVAYARQFWIWLEPGSFGSFYGVPLQNFASWFTIAALLSLLFPLRAAPRALREEAGRLYIGMLLMFGLLAFKEDLWLAGAAAAAGALWMEGRLRLDRSRQEQVL</sequence>
<dbReference type="RefSeq" id="WP_111148411.1">
    <property type="nucleotide sequence ID" value="NZ_QKRB01000054.1"/>
</dbReference>
<dbReference type="AlphaFoldDB" id="A0A2W1L290"/>
<comment type="caution">
    <text evidence="2">The sequence shown here is derived from an EMBL/GenBank/DDBJ whole genome shotgun (WGS) entry which is preliminary data.</text>
</comment>
<feature type="transmembrane region" description="Helical" evidence="1">
    <location>
        <begin position="45"/>
        <end position="63"/>
    </location>
</feature>
<feature type="transmembrane region" description="Helical" evidence="1">
    <location>
        <begin position="147"/>
        <end position="164"/>
    </location>
</feature>
<keyword evidence="1" id="KW-0472">Membrane</keyword>
<keyword evidence="1" id="KW-1133">Transmembrane helix</keyword>
<organism evidence="2 3">
    <name type="scientific">Paenibacillus sambharensis</name>
    <dbReference type="NCBI Taxonomy" id="1803190"/>
    <lineage>
        <taxon>Bacteria</taxon>
        <taxon>Bacillati</taxon>
        <taxon>Bacillota</taxon>
        <taxon>Bacilli</taxon>
        <taxon>Bacillales</taxon>
        <taxon>Paenibacillaceae</taxon>
        <taxon>Paenibacillus</taxon>
    </lineage>
</organism>
<dbReference type="PANTHER" id="PTHR39419:SF1">
    <property type="entry name" value="SLL0814 PROTEIN"/>
    <property type="match status" value="1"/>
</dbReference>
<feature type="transmembrane region" description="Helical" evidence="1">
    <location>
        <begin position="21"/>
        <end position="39"/>
    </location>
</feature>
<evidence type="ECO:0000313" key="2">
    <source>
        <dbReference type="EMBL" id="PZD94078.1"/>
    </source>
</evidence>
<dbReference type="InterPro" id="IPR007354">
    <property type="entry name" value="CruF-like"/>
</dbReference>